<dbReference type="CDD" id="cd09917">
    <property type="entry name" value="F-box_SF"/>
    <property type="match status" value="1"/>
</dbReference>
<dbReference type="PANTHER" id="PTHR16008:SF4">
    <property type="entry name" value="F-BOX ONLY PROTEIN 4"/>
    <property type="match status" value="1"/>
</dbReference>
<accession>A0A059B556</accession>
<dbReference type="GO" id="GO:0031146">
    <property type="term" value="P:SCF-dependent proteasomal ubiquitin-dependent protein catabolic process"/>
    <property type="evidence" value="ECO:0000318"/>
    <property type="project" value="GO_Central"/>
</dbReference>
<dbReference type="EMBL" id="KK198760">
    <property type="protein sequence ID" value="KCW61016.1"/>
    <property type="molecule type" value="Genomic_DNA"/>
</dbReference>
<dbReference type="KEGG" id="egr:104415038"/>
<dbReference type="InterPro" id="IPR036047">
    <property type="entry name" value="F-box-like_dom_sf"/>
</dbReference>
<reference evidence="2" key="1">
    <citation type="submission" date="2013-07" db="EMBL/GenBank/DDBJ databases">
        <title>The genome of Eucalyptus grandis.</title>
        <authorList>
            <person name="Schmutz J."/>
            <person name="Hayes R."/>
            <person name="Myburg A."/>
            <person name="Tuskan G."/>
            <person name="Grattapaglia D."/>
            <person name="Rokhsar D.S."/>
        </authorList>
    </citation>
    <scope>NUCLEOTIDE SEQUENCE</scope>
    <source>
        <tissue evidence="2">Leaf extractions</tissue>
    </source>
</reference>
<proteinExistence type="predicted"/>
<evidence type="ECO:0000313" key="2">
    <source>
        <dbReference type="EMBL" id="KCW61016.1"/>
    </source>
</evidence>
<dbReference type="Pfam" id="PF12937">
    <property type="entry name" value="F-box-like"/>
    <property type="match status" value="1"/>
</dbReference>
<evidence type="ECO:0000259" key="1">
    <source>
        <dbReference type="Pfam" id="PF12937"/>
    </source>
</evidence>
<dbReference type="eggNOG" id="ENOG502S0QF">
    <property type="taxonomic scope" value="Eukaryota"/>
</dbReference>
<dbReference type="SUPFAM" id="SSF81383">
    <property type="entry name" value="F-box domain"/>
    <property type="match status" value="1"/>
</dbReference>
<dbReference type="InterPro" id="IPR039588">
    <property type="entry name" value="FBXO4"/>
</dbReference>
<dbReference type="STRING" id="71139.A0A059B556"/>
<dbReference type="InParanoid" id="A0A059B556"/>
<dbReference type="InterPro" id="IPR001810">
    <property type="entry name" value="F-box_dom"/>
</dbReference>
<dbReference type="Gene3D" id="1.20.1280.50">
    <property type="match status" value="1"/>
</dbReference>
<organism evidence="2">
    <name type="scientific">Eucalyptus grandis</name>
    <name type="common">Flooded gum</name>
    <dbReference type="NCBI Taxonomy" id="71139"/>
    <lineage>
        <taxon>Eukaryota</taxon>
        <taxon>Viridiplantae</taxon>
        <taxon>Streptophyta</taxon>
        <taxon>Embryophyta</taxon>
        <taxon>Tracheophyta</taxon>
        <taxon>Spermatophyta</taxon>
        <taxon>Magnoliopsida</taxon>
        <taxon>eudicotyledons</taxon>
        <taxon>Gunneridae</taxon>
        <taxon>Pentapetalae</taxon>
        <taxon>rosids</taxon>
        <taxon>malvids</taxon>
        <taxon>Myrtales</taxon>
        <taxon>Myrtaceae</taxon>
        <taxon>Myrtoideae</taxon>
        <taxon>Eucalypteae</taxon>
        <taxon>Eucalyptus</taxon>
    </lineage>
</organism>
<dbReference type="Gramene" id="KCW61016">
    <property type="protein sequence ID" value="KCW61016"/>
    <property type="gene ID" value="EUGRSUZ_H03770"/>
</dbReference>
<dbReference type="OMA" id="WRSACDA"/>
<dbReference type="AlphaFoldDB" id="A0A059B556"/>
<dbReference type="GO" id="GO:0000209">
    <property type="term" value="P:protein polyubiquitination"/>
    <property type="evidence" value="ECO:0000318"/>
    <property type="project" value="GO_Central"/>
</dbReference>
<protein>
    <recommendedName>
        <fullName evidence="1">F-box domain-containing protein</fullName>
    </recommendedName>
</protein>
<dbReference type="FunCoup" id="A0A059B556">
    <property type="interactions" value="301"/>
</dbReference>
<sequence>MEQPGSIQASLPEDIALKIASCLQVGDLCALGSCSRFWRDLCGLDFLWEPLARRRWPSLDSLTESSSADHGDSSSFKGWRDFYVNWHAEMAERAALVVQHVEQCLFSDSLEIRDYLKAIEHLSSMRLGFKDVEMFLFRPEVNVLLNLVGLHYCMHWLEVPAEHVMEALQNSKISQRQVSVKWWKLGRLFYGFRMRDESHSRSVSLQDLALPQENEVLSVLHRGAIHEVLRVQISVFHSTSTSRSFPERASL</sequence>
<gene>
    <name evidence="2" type="ORF">EUGRSUZ_H03770</name>
</gene>
<dbReference type="PANTHER" id="PTHR16008">
    <property type="entry name" value="F-BOX ONLY PROTEIN 4"/>
    <property type="match status" value="1"/>
</dbReference>
<dbReference type="OrthoDB" id="3219396at2759"/>
<dbReference type="GO" id="GO:0019005">
    <property type="term" value="C:SCF ubiquitin ligase complex"/>
    <property type="evidence" value="ECO:0000318"/>
    <property type="project" value="GO_Central"/>
</dbReference>
<name>A0A059B556_EUCGR</name>
<feature type="domain" description="F-box" evidence="1">
    <location>
        <begin position="9"/>
        <end position="50"/>
    </location>
</feature>